<dbReference type="RefSeq" id="WP_241935643.1">
    <property type="nucleotide sequence ID" value="NZ_JALBGC010000002.1"/>
</dbReference>
<name>A0A9X1VFV7_9BACT</name>
<keyword evidence="2" id="KW-1185">Reference proteome</keyword>
<dbReference type="AlphaFoldDB" id="A0A9X1VFV7"/>
<dbReference type="PANTHER" id="PTHR38471:SF2">
    <property type="entry name" value="FOUR HELIX BUNDLE PROTEIN"/>
    <property type="match status" value="1"/>
</dbReference>
<gene>
    <name evidence="1" type="ORF">MON38_08045</name>
</gene>
<comment type="caution">
    <text evidence="1">The sequence shown here is derived from an EMBL/GenBank/DDBJ whole genome shotgun (WGS) entry which is preliminary data.</text>
</comment>
<dbReference type="Pfam" id="PF05635">
    <property type="entry name" value="23S_rRNA_IVP"/>
    <property type="match status" value="1"/>
</dbReference>
<dbReference type="SUPFAM" id="SSF158446">
    <property type="entry name" value="IVS-encoded protein-like"/>
    <property type="match status" value="1"/>
</dbReference>
<evidence type="ECO:0000313" key="1">
    <source>
        <dbReference type="EMBL" id="MCI1187368.1"/>
    </source>
</evidence>
<dbReference type="InterPro" id="IPR012657">
    <property type="entry name" value="23S_rRNA-intervening_sequence"/>
</dbReference>
<dbReference type="PANTHER" id="PTHR38471">
    <property type="entry name" value="FOUR HELIX BUNDLE PROTEIN"/>
    <property type="match status" value="1"/>
</dbReference>
<dbReference type="CDD" id="cd16377">
    <property type="entry name" value="23S_rRNA_IVP_like"/>
    <property type="match status" value="1"/>
</dbReference>
<reference evidence="1" key="1">
    <citation type="submission" date="2022-03" db="EMBL/GenBank/DDBJ databases">
        <title>Bacterial whole genome sequence for Hymenobacter sp. DH14.</title>
        <authorList>
            <person name="Le V."/>
        </authorList>
    </citation>
    <scope>NUCLEOTIDE SEQUENCE</scope>
    <source>
        <strain evidence="1">DH14</strain>
    </source>
</reference>
<dbReference type="NCBIfam" id="TIGR02436">
    <property type="entry name" value="four helix bundle protein"/>
    <property type="match status" value="1"/>
</dbReference>
<accession>A0A9X1VFV7</accession>
<evidence type="ECO:0000313" key="2">
    <source>
        <dbReference type="Proteomes" id="UP001139193"/>
    </source>
</evidence>
<dbReference type="EMBL" id="JALBGC010000002">
    <property type="protein sequence ID" value="MCI1187368.1"/>
    <property type="molecule type" value="Genomic_DNA"/>
</dbReference>
<dbReference type="Gene3D" id="1.20.1440.60">
    <property type="entry name" value="23S rRNA-intervening sequence"/>
    <property type="match status" value="1"/>
</dbReference>
<protein>
    <submittedName>
        <fullName evidence="1">Four helix bundle protein</fullName>
    </submittedName>
</protein>
<dbReference type="InterPro" id="IPR036583">
    <property type="entry name" value="23S_rRNA_IVS_sf"/>
</dbReference>
<dbReference type="Proteomes" id="UP001139193">
    <property type="component" value="Unassembled WGS sequence"/>
</dbReference>
<sequence length="126" mass="14724">MEPVNKQQQNYKDLRVWQHSRELVKQIYLLTHSFPNDEKFGLTSQMRRAAVSVPSNIGEGSGRQHPRDTIQFLVVARGSLYELETQCYLAFDLDFISQKQLEIIEERIVSCVQLVQGFIRYYRSLG</sequence>
<organism evidence="1 2">
    <name type="scientific">Hymenobacter cyanobacteriorum</name>
    <dbReference type="NCBI Taxonomy" id="2926463"/>
    <lineage>
        <taxon>Bacteria</taxon>
        <taxon>Pseudomonadati</taxon>
        <taxon>Bacteroidota</taxon>
        <taxon>Cytophagia</taxon>
        <taxon>Cytophagales</taxon>
        <taxon>Hymenobacteraceae</taxon>
        <taxon>Hymenobacter</taxon>
    </lineage>
</organism>
<proteinExistence type="predicted"/>